<evidence type="ECO:0000256" key="1">
    <source>
        <dbReference type="SAM" id="Phobius"/>
    </source>
</evidence>
<dbReference type="InterPro" id="IPR018580">
    <property type="entry name" value="Uncharacterised_YfhO"/>
</dbReference>
<sequence>MSIPSTDGGLAEAARRGNVLTSATLVDKAALSLPRRLLAAARRDPPRAIAALLAGLSMLAAVVVVLLPWLLKTHTFGFHDWDVQTSHRYLVKKSLLDHHEMPFWNPYACGGFPAWGYVEAGTIVVSPWLLAYLFLPMNLAIRIEVVGMALLGAAGAYAAGSRFTKSHGARALVAALWAVNGRWALQTASGHTWHLAYAFLPWALFFFERARQKPHRALDVVLLGATFAALVYTGGIYPLPHTVLALGLYAIVLGALEKSARPLVVLGASGLFGVALAAPKLLPMLDVFGKAPRLVPSTEAIDMGALFAMLTAPDQGFHSRPVRVPAYGWHEWGMYIGLPGVLILALGLLLVQGKREAALKVVGAIFGLLGLGAFHPNAPWTLLHEHVPVFRSQHVPSRFLYPAVLILSIVAASGIGRLVERAGRRRPLLDAALAAVVFLLGIDVARGAQKPMTQSMWMVPPDHIPANRPFHFEKNPPFQYKQRDWAGPMYLAMLGNTGVLDCYGAPPFERKGALASDDGRHKGEVFVAEGAGTAKLSDWSPNAATIELSGAEAGALVVYNMNYDEGWRASAGKVENVDNRVAVRLPQGVTTLSLWYRPPGFVPGLFVGIAALAAAIALVRAEKREDEGKVQG</sequence>
<proteinExistence type="predicted"/>
<organism evidence="2 3">
    <name type="scientific">Polyangium jinanense</name>
    <dbReference type="NCBI Taxonomy" id="2829994"/>
    <lineage>
        <taxon>Bacteria</taxon>
        <taxon>Pseudomonadati</taxon>
        <taxon>Myxococcota</taxon>
        <taxon>Polyangia</taxon>
        <taxon>Polyangiales</taxon>
        <taxon>Polyangiaceae</taxon>
        <taxon>Polyangium</taxon>
    </lineage>
</organism>
<accession>A0A9X4ASW9</accession>
<dbReference type="AlphaFoldDB" id="A0A9X4ASW9"/>
<keyword evidence="1" id="KW-0472">Membrane</keyword>
<feature type="transmembrane region" description="Helical" evidence="1">
    <location>
        <begin position="114"/>
        <end position="133"/>
    </location>
</feature>
<dbReference type="PANTHER" id="PTHR38454">
    <property type="entry name" value="INTEGRAL MEMBRANE PROTEIN-RELATED"/>
    <property type="match status" value="1"/>
</dbReference>
<keyword evidence="1" id="KW-0812">Transmembrane</keyword>
<dbReference type="RefSeq" id="WP_272458818.1">
    <property type="nucleotide sequence ID" value="NZ_JAGTJJ010000014.1"/>
</dbReference>
<feature type="transmembrane region" description="Helical" evidence="1">
    <location>
        <begin position="183"/>
        <end position="205"/>
    </location>
</feature>
<feature type="transmembrane region" description="Helical" evidence="1">
    <location>
        <begin position="263"/>
        <end position="282"/>
    </location>
</feature>
<keyword evidence="1" id="KW-1133">Transmembrane helix</keyword>
<evidence type="ECO:0000313" key="2">
    <source>
        <dbReference type="EMBL" id="MDC3983569.1"/>
    </source>
</evidence>
<keyword evidence="3" id="KW-1185">Reference proteome</keyword>
<feature type="transmembrane region" description="Helical" evidence="1">
    <location>
        <begin position="239"/>
        <end position="256"/>
    </location>
</feature>
<feature type="transmembrane region" description="Helical" evidence="1">
    <location>
        <begin position="48"/>
        <end position="71"/>
    </location>
</feature>
<reference evidence="2 3" key="1">
    <citation type="submission" date="2021-04" db="EMBL/GenBank/DDBJ databases">
        <title>Genome analysis of Polyangium sp.</title>
        <authorList>
            <person name="Li Y."/>
            <person name="Wang J."/>
        </authorList>
    </citation>
    <scope>NUCLEOTIDE SEQUENCE [LARGE SCALE GENOMIC DNA]</scope>
    <source>
        <strain evidence="2 3">SDU14</strain>
    </source>
</reference>
<feature type="transmembrane region" description="Helical" evidence="1">
    <location>
        <begin position="358"/>
        <end position="378"/>
    </location>
</feature>
<comment type="caution">
    <text evidence="2">The sequence shown here is derived from an EMBL/GenBank/DDBJ whole genome shotgun (WGS) entry which is preliminary data.</text>
</comment>
<evidence type="ECO:0000313" key="3">
    <source>
        <dbReference type="Proteomes" id="UP001151081"/>
    </source>
</evidence>
<dbReference type="EMBL" id="JAGTJJ010000014">
    <property type="protein sequence ID" value="MDC3983569.1"/>
    <property type="molecule type" value="Genomic_DNA"/>
</dbReference>
<dbReference type="PANTHER" id="PTHR38454:SF1">
    <property type="entry name" value="INTEGRAL MEMBRANE PROTEIN"/>
    <property type="match status" value="1"/>
</dbReference>
<dbReference type="Proteomes" id="UP001151081">
    <property type="component" value="Unassembled WGS sequence"/>
</dbReference>
<feature type="transmembrane region" description="Helical" evidence="1">
    <location>
        <begin position="145"/>
        <end position="163"/>
    </location>
</feature>
<feature type="transmembrane region" description="Helical" evidence="1">
    <location>
        <begin position="217"/>
        <end position="233"/>
    </location>
</feature>
<feature type="transmembrane region" description="Helical" evidence="1">
    <location>
        <begin position="428"/>
        <end position="448"/>
    </location>
</feature>
<evidence type="ECO:0008006" key="4">
    <source>
        <dbReference type="Google" id="ProtNLM"/>
    </source>
</evidence>
<name>A0A9X4ASW9_9BACT</name>
<feature type="transmembrane region" description="Helical" evidence="1">
    <location>
        <begin position="601"/>
        <end position="619"/>
    </location>
</feature>
<gene>
    <name evidence="2" type="ORF">KEG57_23885</name>
</gene>
<feature type="transmembrane region" description="Helical" evidence="1">
    <location>
        <begin position="332"/>
        <end position="351"/>
    </location>
</feature>
<protein>
    <recommendedName>
        <fullName evidence="4">YfhO family protein</fullName>
    </recommendedName>
</protein>
<feature type="transmembrane region" description="Helical" evidence="1">
    <location>
        <begin position="398"/>
        <end position="416"/>
    </location>
</feature>